<gene>
    <name evidence="6" type="ORF">BFJ63_vAg14446</name>
</gene>
<proteinExistence type="predicted"/>
<dbReference type="GO" id="GO:0005634">
    <property type="term" value="C:nucleus"/>
    <property type="evidence" value="ECO:0007669"/>
    <property type="project" value="TreeGrafter"/>
</dbReference>
<keyword evidence="2" id="KW-0238">DNA-binding</keyword>
<sequence length="188" mass="21043">MGLQQHPRTDESVSKKLIDECFALCFEAAHEAIDILHQNLDLETVTGPVPAWWFAVLFVYTAATVLLAKRLRPKSYDASLFEPWPIPTGWNQAIELLKAYARVGGSAERCVAALEILASRIMDKSRVEEDLNGQQSLEETHQSIIVQNPAGELPGFRGPSINFDFDGMDFDINDMFWLNSSAADILFQ</sequence>
<dbReference type="EMBL" id="MQTW01000175">
    <property type="protein sequence ID" value="RYC82666.1"/>
    <property type="molecule type" value="Genomic_DNA"/>
</dbReference>
<dbReference type="AlphaFoldDB" id="A0A4V1RYS9"/>
<evidence type="ECO:0000256" key="5">
    <source>
        <dbReference type="SAM" id="Phobius"/>
    </source>
</evidence>
<reference evidence="6 7" key="1">
    <citation type="submission" date="2016-12" db="EMBL/GenBank/DDBJ databases">
        <title>Draft genome sequence of Fusarium oxysporum causing rot on Narcissus.</title>
        <authorList>
            <person name="Armitage A.D."/>
            <person name="Taylor A."/>
            <person name="Clarkson J.P."/>
            <person name="Harrison R.J."/>
            <person name="Jackson A.C."/>
        </authorList>
    </citation>
    <scope>NUCLEOTIDE SEQUENCE [LARGE SCALE GENOMIC DNA]</scope>
    <source>
        <strain evidence="6 7">N139</strain>
    </source>
</reference>
<evidence type="ECO:0000256" key="3">
    <source>
        <dbReference type="ARBA" id="ARBA00023163"/>
    </source>
</evidence>
<protein>
    <submittedName>
        <fullName evidence="6">Uncharacterized protein</fullName>
    </submittedName>
</protein>
<organism evidence="6 7">
    <name type="scientific">Fusarium oxysporum f. sp. narcissi</name>
    <dbReference type="NCBI Taxonomy" id="451672"/>
    <lineage>
        <taxon>Eukaryota</taxon>
        <taxon>Fungi</taxon>
        <taxon>Dikarya</taxon>
        <taxon>Ascomycota</taxon>
        <taxon>Pezizomycotina</taxon>
        <taxon>Sordariomycetes</taxon>
        <taxon>Hypocreomycetidae</taxon>
        <taxon>Hypocreales</taxon>
        <taxon>Nectriaceae</taxon>
        <taxon>Fusarium</taxon>
        <taxon>Fusarium oxysporum species complex</taxon>
    </lineage>
</organism>
<dbReference type="PANTHER" id="PTHR47424">
    <property type="entry name" value="REGULATORY PROTEIN GAL4"/>
    <property type="match status" value="1"/>
</dbReference>
<comment type="caution">
    <text evidence="6">The sequence shown here is derived from an EMBL/GenBank/DDBJ whole genome shotgun (WGS) entry which is preliminary data.</text>
</comment>
<evidence type="ECO:0000313" key="6">
    <source>
        <dbReference type="EMBL" id="RYC82666.1"/>
    </source>
</evidence>
<dbReference type="CDD" id="cd12148">
    <property type="entry name" value="fungal_TF_MHR"/>
    <property type="match status" value="1"/>
</dbReference>
<dbReference type="InterPro" id="IPR051127">
    <property type="entry name" value="Fungal_SecMet_Regulators"/>
</dbReference>
<evidence type="ECO:0000313" key="7">
    <source>
        <dbReference type="Proteomes" id="UP000290540"/>
    </source>
</evidence>
<name>A0A4V1RYS9_FUSOX</name>
<keyword evidence="5" id="KW-0472">Membrane</keyword>
<keyword evidence="5" id="KW-0812">Transmembrane</keyword>
<dbReference type="Proteomes" id="UP000290540">
    <property type="component" value="Unassembled WGS sequence"/>
</dbReference>
<dbReference type="GO" id="GO:0000981">
    <property type="term" value="F:DNA-binding transcription factor activity, RNA polymerase II-specific"/>
    <property type="evidence" value="ECO:0007669"/>
    <property type="project" value="TreeGrafter"/>
</dbReference>
<evidence type="ECO:0000256" key="1">
    <source>
        <dbReference type="ARBA" id="ARBA00023015"/>
    </source>
</evidence>
<keyword evidence="3" id="KW-0804">Transcription</keyword>
<dbReference type="GO" id="GO:0000978">
    <property type="term" value="F:RNA polymerase II cis-regulatory region sequence-specific DNA binding"/>
    <property type="evidence" value="ECO:0007669"/>
    <property type="project" value="TreeGrafter"/>
</dbReference>
<keyword evidence="4" id="KW-0539">Nucleus</keyword>
<keyword evidence="1" id="KW-0805">Transcription regulation</keyword>
<evidence type="ECO:0000256" key="4">
    <source>
        <dbReference type="ARBA" id="ARBA00023242"/>
    </source>
</evidence>
<dbReference type="PANTHER" id="PTHR47424:SF3">
    <property type="entry name" value="REGULATORY PROTEIN GAL4"/>
    <property type="match status" value="1"/>
</dbReference>
<evidence type="ECO:0000256" key="2">
    <source>
        <dbReference type="ARBA" id="ARBA00023125"/>
    </source>
</evidence>
<dbReference type="GO" id="GO:0000435">
    <property type="term" value="P:positive regulation of transcription from RNA polymerase II promoter by galactose"/>
    <property type="evidence" value="ECO:0007669"/>
    <property type="project" value="TreeGrafter"/>
</dbReference>
<keyword evidence="5" id="KW-1133">Transmembrane helix</keyword>
<accession>A0A4V1RYS9</accession>
<feature type="transmembrane region" description="Helical" evidence="5">
    <location>
        <begin position="51"/>
        <end position="68"/>
    </location>
</feature>